<keyword evidence="3" id="KW-1185">Reference proteome</keyword>
<evidence type="ECO:0000313" key="2">
    <source>
        <dbReference type="EMBL" id="KAI5081263.1"/>
    </source>
</evidence>
<protein>
    <submittedName>
        <fullName evidence="2">Uncharacterized protein</fullName>
    </submittedName>
</protein>
<sequence>YICAWGVVFDDRVDCIPGRPDQRSASECSAFFEKEQLCPAPKLPSPPVDPSYTYISPPPPYVYPSPPPPSHPPPPPPVKKSSSPSTNHGYPPYYDNPPHSPSYP</sequence>
<dbReference type="EMBL" id="JABFUD020000004">
    <property type="protein sequence ID" value="KAI5081263.1"/>
    <property type="molecule type" value="Genomic_DNA"/>
</dbReference>
<feature type="region of interest" description="Disordered" evidence="1">
    <location>
        <begin position="63"/>
        <end position="104"/>
    </location>
</feature>
<feature type="compositionally biased region" description="Pro residues" evidence="1">
    <location>
        <begin position="63"/>
        <end position="78"/>
    </location>
</feature>
<feature type="compositionally biased region" description="Pro residues" evidence="1">
    <location>
        <begin position="94"/>
        <end position="104"/>
    </location>
</feature>
<comment type="caution">
    <text evidence="2">The sequence shown here is derived from an EMBL/GenBank/DDBJ whole genome shotgun (WGS) entry which is preliminary data.</text>
</comment>
<feature type="non-terminal residue" evidence="2">
    <location>
        <position position="104"/>
    </location>
</feature>
<evidence type="ECO:0000256" key="1">
    <source>
        <dbReference type="SAM" id="MobiDB-lite"/>
    </source>
</evidence>
<evidence type="ECO:0000313" key="3">
    <source>
        <dbReference type="Proteomes" id="UP000886520"/>
    </source>
</evidence>
<proteinExistence type="predicted"/>
<accession>A0A9D4ZML3</accession>
<gene>
    <name evidence="2" type="ORF">GOP47_0004446</name>
</gene>
<reference evidence="2" key="1">
    <citation type="submission" date="2021-01" db="EMBL/GenBank/DDBJ databases">
        <title>Adiantum capillus-veneris genome.</title>
        <authorList>
            <person name="Fang Y."/>
            <person name="Liao Q."/>
        </authorList>
    </citation>
    <scope>NUCLEOTIDE SEQUENCE</scope>
    <source>
        <strain evidence="2">H3</strain>
        <tissue evidence="2">Leaf</tissue>
    </source>
</reference>
<organism evidence="2 3">
    <name type="scientific">Adiantum capillus-veneris</name>
    <name type="common">Maidenhair fern</name>
    <dbReference type="NCBI Taxonomy" id="13818"/>
    <lineage>
        <taxon>Eukaryota</taxon>
        <taxon>Viridiplantae</taxon>
        <taxon>Streptophyta</taxon>
        <taxon>Embryophyta</taxon>
        <taxon>Tracheophyta</taxon>
        <taxon>Polypodiopsida</taxon>
        <taxon>Polypodiidae</taxon>
        <taxon>Polypodiales</taxon>
        <taxon>Pteridineae</taxon>
        <taxon>Pteridaceae</taxon>
        <taxon>Vittarioideae</taxon>
        <taxon>Adiantum</taxon>
    </lineage>
</organism>
<dbReference type="Proteomes" id="UP000886520">
    <property type="component" value="Chromosome 4"/>
</dbReference>
<dbReference type="AlphaFoldDB" id="A0A9D4ZML3"/>
<name>A0A9D4ZML3_ADICA</name>